<proteinExistence type="predicted"/>
<feature type="non-terminal residue" evidence="1">
    <location>
        <position position="1"/>
    </location>
</feature>
<accession>A0ABN7WXQ7</accession>
<dbReference type="Proteomes" id="UP000789901">
    <property type="component" value="Unassembled WGS sequence"/>
</dbReference>
<keyword evidence="2" id="KW-1185">Reference proteome</keyword>
<dbReference type="EMBL" id="CAJVQB010070592">
    <property type="protein sequence ID" value="CAG8842892.1"/>
    <property type="molecule type" value="Genomic_DNA"/>
</dbReference>
<sequence length="68" mass="8035">RHAFEQKDSQNQVHKRDNNIQQYSLNVSDFCLALRQLTKSKLTWDNLHVLILAQSHHTLKCQSNLSYK</sequence>
<organism evidence="1 2">
    <name type="scientific">Gigaspora margarita</name>
    <dbReference type="NCBI Taxonomy" id="4874"/>
    <lineage>
        <taxon>Eukaryota</taxon>
        <taxon>Fungi</taxon>
        <taxon>Fungi incertae sedis</taxon>
        <taxon>Mucoromycota</taxon>
        <taxon>Glomeromycotina</taxon>
        <taxon>Glomeromycetes</taxon>
        <taxon>Diversisporales</taxon>
        <taxon>Gigasporaceae</taxon>
        <taxon>Gigaspora</taxon>
    </lineage>
</organism>
<comment type="caution">
    <text evidence="1">The sequence shown here is derived from an EMBL/GenBank/DDBJ whole genome shotgun (WGS) entry which is preliminary data.</text>
</comment>
<name>A0ABN7WXQ7_GIGMA</name>
<evidence type="ECO:0000313" key="2">
    <source>
        <dbReference type="Proteomes" id="UP000789901"/>
    </source>
</evidence>
<reference evidence="1 2" key="1">
    <citation type="submission" date="2021-06" db="EMBL/GenBank/DDBJ databases">
        <authorList>
            <person name="Kallberg Y."/>
            <person name="Tangrot J."/>
            <person name="Rosling A."/>
        </authorList>
    </citation>
    <scope>NUCLEOTIDE SEQUENCE [LARGE SCALE GENOMIC DNA]</scope>
    <source>
        <strain evidence="1 2">120-4 pot B 10/14</strain>
    </source>
</reference>
<protein>
    <submittedName>
        <fullName evidence="1">41930_t:CDS:1</fullName>
    </submittedName>
</protein>
<gene>
    <name evidence="1" type="ORF">GMARGA_LOCUS36237</name>
</gene>
<evidence type="ECO:0000313" key="1">
    <source>
        <dbReference type="EMBL" id="CAG8842892.1"/>
    </source>
</evidence>